<dbReference type="SUPFAM" id="SSF81296">
    <property type="entry name" value="E set domains"/>
    <property type="match status" value="1"/>
</dbReference>
<evidence type="ECO:0000313" key="2">
    <source>
        <dbReference type="EMBL" id="KAE9465362.1"/>
    </source>
</evidence>
<dbReference type="AlphaFoldDB" id="A0A6A4M7L1"/>
<name>A0A6A4M7L1_9ERIC</name>
<dbReference type="InterPro" id="IPR013783">
    <property type="entry name" value="Ig-like_fold"/>
</dbReference>
<feature type="non-terminal residue" evidence="2">
    <location>
        <position position="1"/>
    </location>
</feature>
<accession>A0A6A4M7L1</accession>
<comment type="caution">
    <text evidence="2">The sequence shown here is derived from an EMBL/GenBank/DDBJ whole genome shotgun (WGS) entry which is preliminary data.</text>
</comment>
<dbReference type="GO" id="GO:0005983">
    <property type="term" value="P:starch catabolic process"/>
    <property type="evidence" value="ECO:0007669"/>
    <property type="project" value="TreeGrafter"/>
</dbReference>
<dbReference type="OrthoDB" id="273181at2759"/>
<evidence type="ECO:0000259" key="1">
    <source>
        <dbReference type="Pfam" id="PF16561"/>
    </source>
</evidence>
<reference evidence="2 3" key="1">
    <citation type="journal article" date="2019" name="Genome Biol. Evol.">
        <title>The Rhododendron genome and chromosomal organization provide insight into shared whole-genome duplications across the heath family (Ericaceae).</title>
        <authorList>
            <person name="Soza V.L."/>
            <person name="Lindsley D."/>
            <person name="Waalkes A."/>
            <person name="Ramage E."/>
            <person name="Patwardhan R.P."/>
            <person name="Burton J.N."/>
            <person name="Adey A."/>
            <person name="Kumar A."/>
            <person name="Qiu R."/>
            <person name="Shendure J."/>
            <person name="Hall B."/>
        </authorList>
    </citation>
    <scope>NUCLEOTIDE SEQUENCE [LARGE SCALE GENOMIC DNA]</scope>
    <source>
        <strain evidence="2">RSF 1966-606</strain>
    </source>
</reference>
<dbReference type="Proteomes" id="UP000428333">
    <property type="component" value="Linkage Group LG02"/>
</dbReference>
<protein>
    <recommendedName>
        <fullName evidence="1">AMP-activated protein kinase glycogen-binding domain-containing protein</fullName>
    </recommendedName>
</protein>
<dbReference type="GO" id="GO:0009507">
    <property type="term" value="C:chloroplast"/>
    <property type="evidence" value="ECO:0007669"/>
    <property type="project" value="TreeGrafter"/>
</dbReference>
<proteinExistence type="predicted"/>
<feature type="domain" description="AMP-activated protein kinase glycogen-binding" evidence="1">
    <location>
        <begin position="40"/>
        <end position="100"/>
    </location>
</feature>
<dbReference type="Gene3D" id="2.60.40.10">
    <property type="entry name" value="Immunoglobulins"/>
    <property type="match status" value="1"/>
</dbReference>
<dbReference type="InterPro" id="IPR014756">
    <property type="entry name" value="Ig_E-set"/>
</dbReference>
<dbReference type="PANTHER" id="PTHR46642">
    <property type="entry name" value="DUAL SPECIFICITY PHOSPHATASE, SUBGROUP, CATALYTIC DOMAIN"/>
    <property type="match status" value="1"/>
</dbReference>
<sequence>MLIQLDQLSLFENGVLSVPAGSKAAGDLRNNCRTLKLARRIPMKLDKERGLWILQKELPEGRYEYKYVVDGEWTCNYYELVTPANKDGHVNNYVQVTDDDPNSITAALRARMTSNDPNLTTSERLQIRQFLEAYQLEG</sequence>
<dbReference type="EMBL" id="QEFC01000267">
    <property type="protein sequence ID" value="KAE9465362.1"/>
    <property type="molecule type" value="Genomic_DNA"/>
</dbReference>
<organism evidence="2 3">
    <name type="scientific">Rhododendron williamsianum</name>
    <dbReference type="NCBI Taxonomy" id="262921"/>
    <lineage>
        <taxon>Eukaryota</taxon>
        <taxon>Viridiplantae</taxon>
        <taxon>Streptophyta</taxon>
        <taxon>Embryophyta</taxon>
        <taxon>Tracheophyta</taxon>
        <taxon>Spermatophyta</taxon>
        <taxon>Magnoliopsida</taxon>
        <taxon>eudicotyledons</taxon>
        <taxon>Gunneridae</taxon>
        <taxon>Pentapetalae</taxon>
        <taxon>asterids</taxon>
        <taxon>Ericales</taxon>
        <taxon>Ericaceae</taxon>
        <taxon>Ericoideae</taxon>
        <taxon>Rhodoreae</taxon>
        <taxon>Rhododendron</taxon>
    </lineage>
</organism>
<dbReference type="InterPro" id="IPR052832">
    <property type="entry name" value="Starch-Glucan_Phosphatase"/>
</dbReference>
<dbReference type="GO" id="GO:0019203">
    <property type="term" value="F:carbohydrate phosphatase activity"/>
    <property type="evidence" value="ECO:0007669"/>
    <property type="project" value="TreeGrafter"/>
</dbReference>
<keyword evidence="3" id="KW-1185">Reference proteome</keyword>
<dbReference type="InterPro" id="IPR032640">
    <property type="entry name" value="AMPK1_CBM"/>
</dbReference>
<dbReference type="GO" id="GO:2001070">
    <property type="term" value="F:starch binding"/>
    <property type="evidence" value="ECO:0007669"/>
    <property type="project" value="TreeGrafter"/>
</dbReference>
<dbReference type="Pfam" id="PF16561">
    <property type="entry name" value="AMPK1_CBM"/>
    <property type="match status" value="1"/>
</dbReference>
<dbReference type="CDD" id="cd02859">
    <property type="entry name" value="E_set_AMPKbeta_like_N"/>
    <property type="match status" value="1"/>
</dbReference>
<evidence type="ECO:0000313" key="3">
    <source>
        <dbReference type="Proteomes" id="UP000428333"/>
    </source>
</evidence>
<dbReference type="PANTHER" id="PTHR46642:SF3">
    <property type="entry name" value="PHOSPHOGLUCAN PHOSPHATASE DSP4, CHLOROPLASTIC"/>
    <property type="match status" value="1"/>
</dbReference>
<gene>
    <name evidence="2" type="ORF">C3L33_02732</name>
</gene>